<dbReference type="Pfam" id="PF00079">
    <property type="entry name" value="Serpin"/>
    <property type="match status" value="1"/>
</dbReference>
<name>A0AA49GRQ3_9BACT</name>
<dbReference type="AlphaFoldDB" id="A0AA49GRQ3"/>
<dbReference type="InterPro" id="IPR000215">
    <property type="entry name" value="Serpin_fam"/>
</dbReference>
<dbReference type="InterPro" id="IPR042185">
    <property type="entry name" value="Serpin_sf_2"/>
</dbReference>
<comment type="similarity">
    <text evidence="1">Belongs to the serpin family.</text>
</comment>
<dbReference type="EMBL" id="CP120682">
    <property type="protein sequence ID" value="WKN39283.1"/>
    <property type="molecule type" value="Genomic_DNA"/>
</dbReference>
<dbReference type="Gene3D" id="2.30.39.10">
    <property type="entry name" value="Alpha-1-antitrypsin, domain 1"/>
    <property type="match status" value="1"/>
</dbReference>
<dbReference type="PROSITE" id="PS51257">
    <property type="entry name" value="PROKAR_LIPOPROTEIN"/>
    <property type="match status" value="1"/>
</dbReference>
<sequence>MRLISSIRWAKIWIGLLAGAMLVGCQKESVQPEASASLRDLSGAEQELVRSVNDFTFDLLRQSIRQQYSDNVFLSPLSVNLAMSLMLNGATGNTQSELLKSLEFDVLSPSEINKAYSELVPFLSQLDPQVNFSLANAVWYDQRYTMSPFYRDVLLAYYDAHTLDLNFRNRRAPVVIQKWIENQTHYPAPMPLGTLNSTTTLYLTNTVQFTGKWAVPFRKEYTRPAEFYLPNGNSITTDMMYADQAAYRYYQNGQASFIDVPYGNRQYSMTFVMPQTEDSLYQIAESLNADELQSILSMADTLEQGLYLPKFTINYQASLKNTLSQLGMSLAFRDSADFSQFFTEAASQPHMQDVIHHAAIRINETGAHAASVTSTLPTAGTPPSVRIDRSFLFFIREQHTGVILFAGILTNPELL</sequence>
<dbReference type="SUPFAM" id="SSF56574">
    <property type="entry name" value="Serpins"/>
    <property type="match status" value="1"/>
</dbReference>
<dbReference type="PROSITE" id="PS00284">
    <property type="entry name" value="SERPIN"/>
    <property type="match status" value="1"/>
</dbReference>
<reference evidence="3" key="1">
    <citation type="journal article" date="2023" name="Comput. Struct. Biotechnol. J.">
        <title>Discovery of a novel marine Bacteroidetes with a rich repertoire of carbohydrate-active enzymes.</title>
        <authorList>
            <person name="Chen B."/>
            <person name="Liu G."/>
            <person name="Chen Q."/>
            <person name="Wang H."/>
            <person name="Liu L."/>
            <person name="Tang K."/>
        </authorList>
    </citation>
    <scope>NUCLEOTIDE SEQUENCE</scope>
    <source>
        <strain evidence="3">TK19036</strain>
    </source>
</reference>
<evidence type="ECO:0000256" key="1">
    <source>
        <dbReference type="RuleBase" id="RU000411"/>
    </source>
</evidence>
<dbReference type="InterPro" id="IPR023796">
    <property type="entry name" value="Serpin_dom"/>
</dbReference>
<dbReference type="CDD" id="cd19588">
    <property type="entry name" value="serpin_miropin-like"/>
    <property type="match status" value="1"/>
</dbReference>
<accession>A0AA49GRQ3</accession>
<dbReference type="PANTHER" id="PTHR11461:SF211">
    <property type="entry name" value="GH10112P-RELATED"/>
    <property type="match status" value="1"/>
</dbReference>
<dbReference type="InterPro" id="IPR023795">
    <property type="entry name" value="Serpin_CS"/>
</dbReference>
<dbReference type="GO" id="GO:0005615">
    <property type="term" value="C:extracellular space"/>
    <property type="evidence" value="ECO:0007669"/>
    <property type="project" value="InterPro"/>
</dbReference>
<dbReference type="PANTHER" id="PTHR11461">
    <property type="entry name" value="SERINE PROTEASE INHIBITOR, SERPIN"/>
    <property type="match status" value="1"/>
</dbReference>
<proteinExistence type="inferred from homology"/>
<evidence type="ECO:0000259" key="2">
    <source>
        <dbReference type="SMART" id="SM00093"/>
    </source>
</evidence>
<protein>
    <submittedName>
        <fullName evidence="3">Serpin family protein</fullName>
    </submittedName>
</protein>
<reference evidence="3" key="2">
    <citation type="journal article" date="2024" name="Antonie Van Leeuwenhoek">
        <title>Roseihalotalea indica gen. nov., sp. nov., a halophilic Bacteroidetes from mesopelagic Southwest Indian Ocean with higher carbohydrate metabolic potential.</title>
        <authorList>
            <person name="Chen B."/>
            <person name="Zhang M."/>
            <person name="Lin D."/>
            <person name="Ye J."/>
            <person name="Tang K."/>
        </authorList>
    </citation>
    <scope>NUCLEOTIDE SEQUENCE</scope>
    <source>
        <strain evidence="3">TK19036</strain>
    </source>
</reference>
<dbReference type="InterPro" id="IPR042178">
    <property type="entry name" value="Serpin_sf_1"/>
</dbReference>
<gene>
    <name evidence="3" type="ORF">K4G66_11340</name>
</gene>
<dbReference type="GO" id="GO:0004867">
    <property type="term" value="F:serine-type endopeptidase inhibitor activity"/>
    <property type="evidence" value="ECO:0007669"/>
    <property type="project" value="InterPro"/>
</dbReference>
<dbReference type="InterPro" id="IPR036186">
    <property type="entry name" value="Serpin_sf"/>
</dbReference>
<evidence type="ECO:0000313" key="3">
    <source>
        <dbReference type="EMBL" id="WKN39283.1"/>
    </source>
</evidence>
<organism evidence="3">
    <name type="scientific">Roseihalotalea indica</name>
    <dbReference type="NCBI Taxonomy" id="2867963"/>
    <lineage>
        <taxon>Bacteria</taxon>
        <taxon>Pseudomonadati</taxon>
        <taxon>Bacteroidota</taxon>
        <taxon>Cytophagia</taxon>
        <taxon>Cytophagales</taxon>
        <taxon>Catalimonadaceae</taxon>
        <taxon>Roseihalotalea</taxon>
    </lineage>
</organism>
<feature type="domain" description="Serpin" evidence="2">
    <location>
        <begin position="57"/>
        <end position="412"/>
    </location>
</feature>
<dbReference type="Gene3D" id="3.30.497.10">
    <property type="entry name" value="Antithrombin, subunit I, domain 2"/>
    <property type="match status" value="1"/>
</dbReference>
<dbReference type="SMART" id="SM00093">
    <property type="entry name" value="SERPIN"/>
    <property type="match status" value="1"/>
</dbReference>